<evidence type="ECO:0000313" key="10">
    <source>
        <dbReference type="EMBL" id="MCO6047440.1"/>
    </source>
</evidence>
<dbReference type="Gene3D" id="3.40.190.10">
    <property type="entry name" value="Periplasmic binding protein-like II"/>
    <property type="match status" value="1"/>
</dbReference>
<dbReference type="CDD" id="cd13528">
    <property type="entry name" value="PBP2_osmoprotectants"/>
    <property type="match status" value="1"/>
</dbReference>
<evidence type="ECO:0000313" key="11">
    <source>
        <dbReference type="Proteomes" id="UP001155241"/>
    </source>
</evidence>
<dbReference type="Proteomes" id="UP001155241">
    <property type="component" value="Unassembled WGS sequence"/>
</dbReference>
<evidence type="ECO:0000256" key="8">
    <source>
        <dbReference type="RuleBase" id="RU363032"/>
    </source>
</evidence>
<dbReference type="SUPFAM" id="SSF53850">
    <property type="entry name" value="Periplasmic binding protein-like II"/>
    <property type="match status" value="1"/>
</dbReference>
<dbReference type="CDD" id="cd06261">
    <property type="entry name" value="TM_PBP2"/>
    <property type="match status" value="1"/>
</dbReference>
<reference evidence="10" key="1">
    <citation type="submission" date="2022-06" db="EMBL/GenBank/DDBJ databases">
        <title>Aeoliella straminimaris, a novel planctomycete from sediments.</title>
        <authorList>
            <person name="Vitorino I.R."/>
            <person name="Lage O.M."/>
        </authorList>
    </citation>
    <scope>NUCLEOTIDE SEQUENCE</scope>
    <source>
        <strain evidence="10">ICT_H6.2</strain>
    </source>
</reference>
<dbReference type="InterPro" id="IPR051204">
    <property type="entry name" value="ABC_transp_perm/SBD"/>
</dbReference>
<protein>
    <submittedName>
        <fullName evidence="10">ABC transporter permease subunit</fullName>
    </submittedName>
</protein>
<evidence type="ECO:0000256" key="3">
    <source>
        <dbReference type="ARBA" id="ARBA00022692"/>
    </source>
</evidence>
<dbReference type="PANTHER" id="PTHR30177">
    <property type="entry name" value="GLYCINE BETAINE/L-PROLINE TRANSPORT SYSTEM PERMEASE PROTEIN PROW"/>
    <property type="match status" value="1"/>
</dbReference>
<keyword evidence="11" id="KW-1185">Reference proteome</keyword>
<evidence type="ECO:0000256" key="5">
    <source>
        <dbReference type="ARBA" id="ARBA00023136"/>
    </source>
</evidence>
<name>A0A9X2JIT7_9BACT</name>
<dbReference type="InterPro" id="IPR035906">
    <property type="entry name" value="MetI-like_sf"/>
</dbReference>
<sequence>MQQTWFEFLRERLPELWLRLGEHLGLTGASTALAIVIGVPLGVVALHSRTTKSVVLSMVSILQTIPSLALLTLLLALLDRIGAVPAIIALTLYALLPIVRNTITGLEGVPRGVMDAAEGIGMTPEQQLRMVQFPLALPVIIAGIRTAAVIGVGVATLSAFIGAGGLGQFITRGLALDNTRLILLGAIPSAMLALVVDGALAAVGWALDPMRKSSRPRTATRVARTAALLLPVLALASGMATYVGTRPDLVVSSKSFSESMILAHMMSDLIEENTDLTVDRRFCLGGTMICHGALVSGEVDLYPEYTGTALTAVLHQPAIGDPDEVFDKVAKAYHEQFAVEVLPPLGINNTYAIAVRRSMAKARRWEDISDLRDSADELLAGWTSEFAERPDGYPGLIKHYGFEFGEAIDFEASLMYEAAGKGRVDVIAAYSTDGRIDAYDLVLLEDDRQFFPPYYAVPMVREATLEQYPELREVLGQLTGRLDNQTMQRLNYEVDGHHRSPREVAREFLLKEGLVQ</sequence>
<comment type="caution">
    <text evidence="10">The sequence shown here is derived from an EMBL/GenBank/DDBJ whole genome shotgun (WGS) entry which is preliminary data.</text>
</comment>
<dbReference type="Pfam" id="PF04069">
    <property type="entry name" value="OpuAC"/>
    <property type="match status" value="1"/>
</dbReference>
<dbReference type="GO" id="GO:0031460">
    <property type="term" value="P:glycine betaine transport"/>
    <property type="evidence" value="ECO:0007669"/>
    <property type="project" value="TreeGrafter"/>
</dbReference>
<dbReference type="RefSeq" id="WP_252855550.1">
    <property type="nucleotide sequence ID" value="NZ_JAMXLR010000092.1"/>
</dbReference>
<gene>
    <name evidence="10" type="ORF">NG895_26350</name>
</gene>
<keyword evidence="3 8" id="KW-0812">Transmembrane</keyword>
<dbReference type="InterPro" id="IPR007210">
    <property type="entry name" value="ABC_Gly_betaine_transp_sub-bd"/>
</dbReference>
<feature type="transmembrane region" description="Helical" evidence="8">
    <location>
        <begin position="81"/>
        <end position="99"/>
    </location>
</feature>
<dbReference type="GO" id="GO:0043190">
    <property type="term" value="C:ATP-binding cassette (ABC) transporter complex"/>
    <property type="evidence" value="ECO:0007669"/>
    <property type="project" value="InterPro"/>
</dbReference>
<keyword evidence="5 8" id="KW-0472">Membrane</keyword>
<dbReference type="PROSITE" id="PS50928">
    <property type="entry name" value="ABC_TM1"/>
    <property type="match status" value="1"/>
</dbReference>
<dbReference type="EMBL" id="JAMXLR010000092">
    <property type="protein sequence ID" value="MCO6047440.1"/>
    <property type="molecule type" value="Genomic_DNA"/>
</dbReference>
<feature type="transmembrane region" description="Helical" evidence="8">
    <location>
        <begin position="24"/>
        <end position="46"/>
    </location>
</feature>
<dbReference type="Pfam" id="PF00528">
    <property type="entry name" value="BPD_transp_1"/>
    <property type="match status" value="1"/>
</dbReference>
<dbReference type="AlphaFoldDB" id="A0A9X2JIT7"/>
<evidence type="ECO:0000256" key="6">
    <source>
        <dbReference type="ARBA" id="ARBA00035642"/>
    </source>
</evidence>
<evidence type="ECO:0000256" key="2">
    <source>
        <dbReference type="ARBA" id="ARBA00022448"/>
    </source>
</evidence>
<comment type="similarity">
    <text evidence="7">In the N-terminal section; belongs to the binding-protein-dependent transport system permease family.</text>
</comment>
<feature type="domain" description="ABC transmembrane type-1" evidence="9">
    <location>
        <begin position="20"/>
        <end position="200"/>
    </location>
</feature>
<comment type="similarity">
    <text evidence="6">In the C-terminal section; belongs to the OsmX family.</text>
</comment>
<evidence type="ECO:0000256" key="7">
    <source>
        <dbReference type="ARBA" id="ARBA00035652"/>
    </source>
</evidence>
<comment type="similarity">
    <text evidence="8">Belongs to the binding-protein-dependent transport system permease family.</text>
</comment>
<keyword evidence="4 8" id="KW-1133">Transmembrane helix</keyword>
<organism evidence="10 11">
    <name type="scientific">Aeoliella straminimaris</name>
    <dbReference type="NCBI Taxonomy" id="2954799"/>
    <lineage>
        <taxon>Bacteria</taxon>
        <taxon>Pseudomonadati</taxon>
        <taxon>Planctomycetota</taxon>
        <taxon>Planctomycetia</taxon>
        <taxon>Pirellulales</taxon>
        <taxon>Lacipirellulaceae</taxon>
        <taxon>Aeoliella</taxon>
    </lineage>
</organism>
<proteinExistence type="inferred from homology"/>
<feature type="transmembrane region" description="Helical" evidence="8">
    <location>
        <begin position="227"/>
        <end position="245"/>
    </location>
</feature>
<dbReference type="FunFam" id="1.10.3720.10:FF:000001">
    <property type="entry name" value="Glycine betaine ABC transporter, permease"/>
    <property type="match status" value="1"/>
</dbReference>
<keyword evidence="2 8" id="KW-0813">Transport</keyword>
<dbReference type="SUPFAM" id="SSF161098">
    <property type="entry name" value="MetI-like"/>
    <property type="match status" value="1"/>
</dbReference>
<feature type="transmembrane region" description="Helical" evidence="8">
    <location>
        <begin position="53"/>
        <end position="75"/>
    </location>
</feature>
<dbReference type="InterPro" id="IPR000515">
    <property type="entry name" value="MetI-like"/>
</dbReference>
<evidence type="ECO:0000256" key="1">
    <source>
        <dbReference type="ARBA" id="ARBA00004651"/>
    </source>
</evidence>
<dbReference type="GO" id="GO:0022857">
    <property type="term" value="F:transmembrane transporter activity"/>
    <property type="evidence" value="ECO:0007669"/>
    <property type="project" value="InterPro"/>
</dbReference>
<feature type="transmembrane region" description="Helical" evidence="8">
    <location>
        <begin position="135"/>
        <end position="161"/>
    </location>
</feature>
<dbReference type="Gene3D" id="1.10.3720.10">
    <property type="entry name" value="MetI-like"/>
    <property type="match status" value="1"/>
</dbReference>
<comment type="subcellular location">
    <subcellularLocation>
        <location evidence="1 8">Cell membrane</location>
        <topology evidence="1 8">Multi-pass membrane protein</topology>
    </subcellularLocation>
</comment>
<dbReference type="Gene3D" id="3.40.190.120">
    <property type="entry name" value="Osmoprotection protein (prox), domain 2"/>
    <property type="match status" value="1"/>
</dbReference>
<evidence type="ECO:0000259" key="9">
    <source>
        <dbReference type="PROSITE" id="PS50928"/>
    </source>
</evidence>
<evidence type="ECO:0000256" key="4">
    <source>
        <dbReference type="ARBA" id="ARBA00022989"/>
    </source>
</evidence>
<dbReference type="PANTHER" id="PTHR30177:SF4">
    <property type="entry name" value="OSMOPROTECTANT IMPORT PERMEASE PROTEIN OSMW"/>
    <property type="match status" value="1"/>
</dbReference>
<feature type="transmembrane region" description="Helical" evidence="8">
    <location>
        <begin position="181"/>
        <end position="207"/>
    </location>
</feature>
<accession>A0A9X2JIT7</accession>